<dbReference type="PANTHER" id="PTHR30387">
    <property type="entry name" value="MANNONATE DEHYDRATASE"/>
    <property type="match status" value="1"/>
</dbReference>
<name>A0A1F6D5B4_HANXR</name>
<protein>
    <recommendedName>
        <fullName evidence="7">mannonate dehydratase</fullName>
        <ecNumber evidence="7">4.2.1.8</ecNumber>
    </recommendedName>
</protein>
<dbReference type="InterPro" id="IPR004628">
    <property type="entry name" value="Man_deHydtase"/>
</dbReference>
<dbReference type="GO" id="GO:0008927">
    <property type="term" value="F:mannonate dehydratase activity"/>
    <property type="evidence" value="ECO:0007669"/>
    <property type="project" value="UniProtKB-EC"/>
</dbReference>
<dbReference type="Proteomes" id="UP000178606">
    <property type="component" value="Unassembled WGS sequence"/>
</dbReference>
<evidence type="ECO:0000256" key="1">
    <source>
        <dbReference type="ARBA" id="ARBA00001794"/>
    </source>
</evidence>
<comment type="catalytic activity">
    <reaction evidence="1">
        <text>D-mannonate = 2-dehydro-3-deoxy-D-gluconate + H2O</text>
        <dbReference type="Rhea" id="RHEA:20097"/>
        <dbReference type="ChEBI" id="CHEBI:15377"/>
        <dbReference type="ChEBI" id="CHEBI:17767"/>
        <dbReference type="ChEBI" id="CHEBI:57990"/>
        <dbReference type="EC" id="4.2.1.8"/>
    </reaction>
</comment>
<organism evidence="11 12">
    <name type="scientific">Handelsmanbacteria sp. (strain RIFCSPLOWO2_12_FULL_64_10)</name>
    <dbReference type="NCBI Taxonomy" id="1817868"/>
    <lineage>
        <taxon>Bacteria</taxon>
        <taxon>Candidatus Handelsmaniibacteriota</taxon>
    </lineage>
</organism>
<dbReference type="Gene3D" id="3.20.20.150">
    <property type="entry name" value="Divalent-metal-dependent TIM barrel enzymes"/>
    <property type="match status" value="1"/>
</dbReference>
<dbReference type="SUPFAM" id="SSF51658">
    <property type="entry name" value="Xylose isomerase-like"/>
    <property type="match status" value="1"/>
</dbReference>
<dbReference type="EC" id="4.2.1.8" evidence="7"/>
<evidence type="ECO:0000256" key="7">
    <source>
        <dbReference type="ARBA" id="ARBA00012927"/>
    </source>
</evidence>
<evidence type="ECO:0000256" key="8">
    <source>
        <dbReference type="ARBA" id="ARBA00023004"/>
    </source>
</evidence>
<comment type="similarity">
    <text evidence="6">Belongs to the mannonate dehydratase family.</text>
</comment>
<evidence type="ECO:0000256" key="6">
    <source>
        <dbReference type="ARBA" id="ARBA00007389"/>
    </source>
</evidence>
<dbReference type="UniPathway" id="UPA00246"/>
<evidence type="ECO:0000256" key="4">
    <source>
        <dbReference type="ARBA" id="ARBA00002713"/>
    </source>
</evidence>
<dbReference type="GO" id="GO:0008198">
    <property type="term" value="F:ferrous iron binding"/>
    <property type="evidence" value="ECO:0007669"/>
    <property type="project" value="TreeGrafter"/>
</dbReference>
<reference evidence="11 12" key="1">
    <citation type="journal article" date="2016" name="Nat. Commun.">
        <title>Thousands of microbial genomes shed light on interconnected biogeochemical processes in an aquifer system.</title>
        <authorList>
            <person name="Anantharaman K."/>
            <person name="Brown C.T."/>
            <person name="Hug L.A."/>
            <person name="Sharon I."/>
            <person name="Castelle C.J."/>
            <person name="Probst A.J."/>
            <person name="Thomas B.C."/>
            <person name="Singh A."/>
            <person name="Wilkins M.J."/>
            <person name="Karaoz U."/>
            <person name="Brodie E.L."/>
            <person name="Williams K.H."/>
            <person name="Hubbard S.S."/>
            <person name="Banfield J.F."/>
        </authorList>
    </citation>
    <scope>NUCLEOTIDE SEQUENCE [LARGE SCALE GENOMIC DNA]</scope>
    <source>
        <strain evidence="12">RIFCSPLOWO2_12_FULL_64_10</strain>
    </source>
</reference>
<evidence type="ECO:0000256" key="9">
    <source>
        <dbReference type="ARBA" id="ARBA00023211"/>
    </source>
</evidence>
<sequence>MKLALGFSLNELTEENLRCALQLGVTHVIVEGPRLGDRGVLEFIDLLRLRKLIESHGLKVAGIENLPADHWDKILHAAPGRDEQIERVCETIRNMGRAGFPILGYYFSVAGVWGHWRAYASGGGRGGAGIKSYDHDLVKDAPEAPTGRVSAEEMWSRLLYFLERVIPVAERAGVRLAAHPDDPPAEELRGTGRILTSHAALRRLIEAIPSPSNGLEFCQGTVAEMGPDRAVEAIRYFGGLKKIFYVHFRNVRGRFPKFDEVFIDEGDVDTLAAMRAYREVGFDGVMTPDHSPRVSGDTPFRHRGMAFALGYMKALMQVVDKLP</sequence>
<dbReference type="Pfam" id="PF03786">
    <property type="entry name" value="UxuA"/>
    <property type="match status" value="2"/>
</dbReference>
<keyword evidence="10" id="KW-0456">Lyase</keyword>
<comment type="pathway">
    <text evidence="5">Carbohydrate metabolism; pentose and glucuronate interconversion.</text>
</comment>
<evidence type="ECO:0000256" key="5">
    <source>
        <dbReference type="ARBA" id="ARBA00004892"/>
    </source>
</evidence>
<evidence type="ECO:0000256" key="3">
    <source>
        <dbReference type="ARBA" id="ARBA00001954"/>
    </source>
</evidence>
<dbReference type="EMBL" id="MFKF01000025">
    <property type="protein sequence ID" value="OGG56606.1"/>
    <property type="molecule type" value="Genomic_DNA"/>
</dbReference>
<gene>
    <name evidence="11" type="ORF">A3F84_02520</name>
</gene>
<keyword evidence="8" id="KW-0408">Iron</keyword>
<evidence type="ECO:0000313" key="12">
    <source>
        <dbReference type="Proteomes" id="UP000178606"/>
    </source>
</evidence>
<dbReference type="AlphaFoldDB" id="A0A1F6D5B4"/>
<dbReference type="PANTHER" id="PTHR30387:SF2">
    <property type="entry name" value="MANNONATE DEHYDRATASE"/>
    <property type="match status" value="1"/>
</dbReference>
<comment type="function">
    <text evidence="4">Catalyzes the dehydration of D-mannonate.</text>
</comment>
<proteinExistence type="inferred from homology"/>
<comment type="cofactor">
    <cofactor evidence="2">
        <name>Mn(2+)</name>
        <dbReference type="ChEBI" id="CHEBI:29035"/>
    </cofactor>
</comment>
<comment type="caution">
    <text evidence="11">The sequence shown here is derived from an EMBL/GenBank/DDBJ whole genome shotgun (WGS) entry which is preliminary data.</text>
</comment>
<comment type="cofactor">
    <cofactor evidence="3">
        <name>Fe(2+)</name>
        <dbReference type="ChEBI" id="CHEBI:29033"/>
    </cofactor>
</comment>
<accession>A0A1F6D5B4</accession>
<dbReference type="GO" id="GO:0042840">
    <property type="term" value="P:D-glucuronate catabolic process"/>
    <property type="evidence" value="ECO:0007669"/>
    <property type="project" value="TreeGrafter"/>
</dbReference>
<keyword evidence="9" id="KW-0464">Manganese</keyword>
<evidence type="ECO:0000256" key="10">
    <source>
        <dbReference type="ARBA" id="ARBA00023239"/>
    </source>
</evidence>
<evidence type="ECO:0000256" key="2">
    <source>
        <dbReference type="ARBA" id="ARBA00001936"/>
    </source>
</evidence>
<evidence type="ECO:0000313" key="11">
    <source>
        <dbReference type="EMBL" id="OGG56606.1"/>
    </source>
</evidence>
<dbReference type="InterPro" id="IPR036237">
    <property type="entry name" value="Xyl_isomerase-like_sf"/>
</dbReference>
<dbReference type="GO" id="GO:0030145">
    <property type="term" value="F:manganese ion binding"/>
    <property type="evidence" value="ECO:0007669"/>
    <property type="project" value="TreeGrafter"/>
</dbReference>